<evidence type="ECO:0000313" key="1">
    <source>
        <dbReference type="EMBL" id="EFN60396.1"/>
    </source>
</evidence>
<dbReference type="Proteomes" id="UP000000311">
    <property type="component" value="Unassembled WGS sequence"/>
</dbReference>
<dbReference type="EMBL" id="GL444953">
    <property type="protein sequence ID" value="EFN60396.1"/>
    <property type="molecule type" value="Genomic_DNA"/>
</dbReference>
<gene>
    <name evidence="1" type="ORF">EAG_02108</name>
</gene>
<dbReference type="InParanoid" id="E2B1P0"/>
<dbReference type="AlphaFoldDB" id="E2B1P0"/>
<sequence>MTYHSPGTLRARERIRSHTPTEERIALYWMIAPEHGSRHSFTCAASTTLSSSSTDLAASCSSSAIRIDLLFLVNLDRLRIDDSPKEPTVLHLDRSSLKRKKIEKQKI</sequence>
<keyword evidence="2" id="KW-1185">Reference proteome</keyword>
<name>E2B1P0_CAMFO</name>
<evidence type="ECO:0000313" key="2">
    <source>
        <dbReference type="Proteomes" id="UP000000311"/>
    </source>
</evidence>
<reference evidence="1 2" key="1">
    <citation type="journal article" date="2010" name="Science">
        <title>Genomic comparison of the ants Camponotus floridanus and Harpegnathos saltator.</title>
        <authorList>
            <person name="Bonasio R."/>
            <person name="Zhang G."/>
            <person name="Ye C."/>
            <person name="Mutti N.S."/>
            <person name="Fang X."/>
            <person name="Qin N."/>
            <person name="Donahue G."/>
            <person name="Yang P."/>
            <person name="Li Q."/>
            <person name="Li C."/>
            <person name="Zhang P."/>
            <person name="Huang Z."/>
            <person name="Berger S.L."/>
            <person name="Reinberg D."/>
            <person name="Wang J."/>
            <person name="Liebig J."/>
        </authorList>
    </citation>
    <scope>NUCLEOTIDE SEQUENCE [LARGE SCALE GENOMIC DNA]</scope>
    <source>
        <strain evidence="2">C129</strain>
    </source>
</reference>
<protein>
    <submittedName>
        <fullName evidence="1">Uncharacterized protein</fullName>
    </submittedName>
</protein>
<proteinExistence type="predicted"/>
<organism evidence="2">
    <name type="scientific">Camponotus floridanus</name>
    <name type="common">Florida carpenter ant</name>
    <dbReference type="NCBI Taxonomy" id="104421"/>
    <lineage>
        <taxon>Eukaryota</taxon>
        <taxon>Metazoa</taxon>
        <taxon>Ecdysozoa</taxon>
        <taxon>Arthropoda</taxon>
        <taxon>Hexapoda</taxon>
        <taxon>Insecta</taxon>
        <taxon>Pterygota</taxon>
        <taxon>Neoptera</taxon>
        <taxon>Endopterygota</taxon>
        <taxon>Hymenoptera</taxon>
        <taxon>Apocrita</taxon>
        <taxon>Aculeata</taxon>
        <taxon>Formicoidea</taxon>
        <taxon>Formicidae</taxon>
        <taxon>Formicinae</taxon>
        <taxon>Camponotus</taxon>
    </lineage>
</organism>
<accession>E2B1P0</accession>